<dbReference type="EMBL" id="CM016557">
    <property type="protein sequence ID" value="TKW08152.1"/>
    <property type="molecule type" value="Genomic_DNA"/>
</dbReference>
<feature type="transmembrane region" description="Helical" evidence="2">
    <location>
        <begin position="16"/>
        <end position="36"/>
    </location>
</feature>
<name>A0A4U6U089_SETVI</name>
<dbReference type="InterPro" id="IPR036259">
    <property type="entry name" value="MFS_trans_sf"/>
</dbReference>
<gene>
    <name evidence="3" type="ORF">SEVIR_6G010350v2</name>
</gene>
<proteinExistence type="predicted"/>
<evidence type="ECO:0000256" key="2">
    <source>
        <dbReference type="SAM" id="Phobius"/>
    </source>
</evidence>
<evidence type="ECO:0000313" key="3">
    <source>
        <dbReference type="EMBL" id="TKW08152.1"/>
    </source>
</evidence>
<keyword evidence="2" id="KW-0472">Membrane</keyword>
<reference evidence="3" key="1">
    <citation type="submission" date="2019-03" db="EMBL/GenBank/DDBJ databases">
        <title>WGS assembly of Setaria viridis.</title>
        <authorList>
            <person name="Huang P."/>
            <person name="Jenkins J."/>
            <person name="Grimwood J."/>
            <person name="Barry K."/>
            <person name="Healey A."/>
            <person name="Mamidi S."/>
            <person name="Sreedasyam A."/>
            <person name="Shu S."/>
            <person name="Feldman M."/>
            <person name="Wu J."/>
            <person name="Yu Y."/>
            <person name="Chen C."/>
            <person name="Johnson J."/>
            <person name="Rokhsar D."/>
            <person name="Baxter I."/>
            <person name="Schmutz J."/>
            <person name="Brutnell T."/>
            <person name="Kellogg E."/>
        </authorList>
    </citation>
    <scope>NUCLEOTIDE SEQUENCE [LARGE SCALE GENOMIC DNA]</scope>
</reference>
<accession>A0A4U6U089</accession>
<feature type="compositionally biased region" description="Basic residues" evidence="1">
    <location>
        <begin position="144"/>
        <end position="161"/>
    </location>
</feature>
<dbReference type="Gene3D" id="1.20.1250.20">
    <property type="entry name" value="MFS general substrate transporter like domains"/>
    <property type="match status" value="1"/>
</dbReference>
<evidence type="ECO:0000313" key="4">
    <source>
        <dbReference type="Proteomes" id="UP000298652"/>
    </source>
</evidence>
<feature type="compositionally biased region" description="Basic residues" evidence="1">
    <location>
        <begin position="184"/>
        <end position="196"/>
    </location>
</feature>
<evidence type="ECO:0000256" key="1">
    <source>
        <dbReference type="SAM" id="MobiDB-lite"/>
    </source>
</evidence>
<dbReference type="Gramene" id="TKW08152">
    <property type="protein sequence ID" value="TKW08152"/>
    <property type="gene ID" value="SEVIR_6G010350v2"/>
</dbReference>
<keyword evidence="2" id="KW-1133">Transmembrane helix</keyword>
<organism evidence="3 4">
    <name type="scientific">Setaria viridis</name>
    <name type="common">Green bristlegrass</name>
    <name type="synonym">Setaria italica subsp. viridis</name>
    <dbReference type="NCBI Taxonomy" id="4556"/>
    <lineage>
        <taxon>Eukaryota</taxon>
        <taxon>Viridiplantae</taxon>
        <taxon>Streptophyta</taxon>
        <taxon>Embryophyta</taxon>
        <taxon>Tracheophyta</taxon>
        <taxon>Spermatophyta</taxon>
        <taxon>Magnoliopsida</taxon>
        <taxon>Liliopsida</taxon>
        <taxon>Poales</taxon>
        <taxon>Poaceae</taxon>
        <taxon>PACMAD clade</taxon>
        <taxon>Panicoideae</taxon>
        <taxon>Panicodae</taxon>
        <taxon>Paniceae</taxon>
        <taxon>Cenchrinae</taxon>
        <taxon>Setaria</taxon>
    </lineage>
</organism>
<feature type="region of interest" description="Disordered" evidence="1">
    <location>
        <begin position="112"/>
        <end position="208"/>
    </location>
</feature>
<keyword evidence="2" id="KW-0812">Transmembrane</keyword>
<dbReference type="Proteomes" id="UP000298652">
    <property type="component" value="Chromosome 6"/>
</dbReference>
<evidence type="ECO:0008006" key="5">
    <source>
        <dbReference type="Google" id="ProtNLM"/>
    </source>
</evidence>
<feature type="compositionally biased region" description="Basic residues" evidence="1">
    <location>
        <begin position="112"/>
        <end position="125"/>
    </location>
</feature>
<protein>
    <recommendedName>
        <fullName evidence="5">Major facilitator superfamily (MFS) profile domain-containing protein</fullName>
    </recommendedName>
</protein>
<feature type="transmembrane region" description="Helical" evidence="2">
    <location>
        <begin position="43"/>
        <end position="63"/>
    </location>
</feature>
<dbReference type="SUPFAM" id="SSF103473">
    <property type="entry name" value="MFS general substrate transporter"/>
    <property type="match status" value="1"/>
</dbReference>
<feature type="transmembrane region" description="Helical" evidence="2">
    <location>
        <begin position="69"/>
        <end position="88"/>
    </location>
</feature>
<keyword evidence="4" id="KW-1185">Reference proteome</keyword>
<dbReference type="AlphaFoldDB" id="A0A4U6U089"/>
<sequence length="208" mass="23267">MSALEEVFRISRAQTLIALCGTVPGYWFTVALIDVVGRFAVQLLGFFMMTVFMLGLAVPYHHWTTPGNHIGFVVMYAFTFFFANFGPAQQHDLYRARRDLPGAAAVDVPRHLRRRGEGRRHHRGVRVPVRGAEPGQEQGGPRVPRGHRRPQLALRARRGQHARLPTDVPRAGVRGEVARGDVRRGRRRRGGGRRRPCGAAVRDPDGVV</sequence>